<comment type="caution">
    <text evidence="3">The sequence shown here is derived from an EMBL/GenBank/DDBJ whole genome shotgun (WGS) entry which is preliminary data.</text>
</comment>
<protein>
    <submittedName>
        <fullName evidence="3">Kinase-like domain-containing protein</fullName>
    </submittedName>
</protein>
<dbReference type="PANTHER" id="PTHR24361:SF613">
    <property type="entry name" value="NUCLEAR RECEPTOR-BINDING PROTEIN-RELATED"/>
    <property type="match status" value="1"/>
</dbReference>
<accession>A0A1Y2A7M3</accession>
<gene>
    <name evidence="3" type="ORF">BCR34DRAFT_473133</name>
</gene>
<dbReference type="InterPro" id="IPR011009">
    <property type="entry name" value="Kinase-like_dom_sf"/>
</dbReference>
<dbReference type="SMART" id="SM00220">
    <property type="entry name" value="S_TKc"/>
    <property type="match status" value="1"/>
</dbReference>
<dbReference type="GO" id="GO:0005737">
    <property type="term" value="C:cytoplasm"/>
    <property type="evidence" value="ECO:0007669"/>
    <property type="project" value="TreeGrafter"/>
</dbReference>
<dbReference type="Pfam" id="PF00069">
    <property type="entry name" value="Pkinase"/>
    <property type="match status" value="1"/>
</dbReference>
<dbReference type="GO" id="GO:0004674">
    <property type="term" value="F:protein serine/threonine kinase activity"/>
    <property type="evidence" value="ECO:0007669"/>
    <property type="project" value="TreeGrafter"/>
</dbReference>
<keyword evidence="3" id="KW-0808">Transferase</keyword>
<dbReference type="InterPro" id="IPR053235">
    <property type="entry name" value="Ser_Thr_kinase"/>
</dbReference>
<dbReference type="AlphaFoldDB" id="A0A1Y2A7M3"/>
<evidence type="ECO:0000256" key="1">
    <source>
        <dbReference type="SAM" id="MobiDB-lite"/>
    </source>
</evidence>
<feature type="compositionally biased region" description="Polar residues" evidence="1">
    <location>
        <begin position="83"/>
        <end position="95"/>
    </location>
</feature>
<feature type="compositionally biased region" description="Low complexity" evidence="1">
    <location>
        <begin position="36"/>
        <end position="55"/>
    </location>
</feature>
<evidence type="ECO:0000313" key="3">
    <source>
        <dbReference type="EMBL" id="ORY18508.1"/>
    </source>
</evidence>
<keyword evidence="4" id="KW-1185">Reference proteome</keyword>
<dbReference type="OrthoDB" id="4062651at2759"/>
<dbReference type="Proteomes" id="UP000193144">
    <property type="component" value="Unassembled WGS sequence"/>
</dbReference>
<dbReference type="InterPro" id="IPR000719">
    <property type="entry name" value="Prot_kinase_dom"/>
</dbReference>
<reference evidence="3 4" key="1">
    <citation type="submission" date="2016-07" db="EMBL/GenBank/DDBJ databases">
        <title>Pervasive Adenine N6-methylation of Active Genes in Fungi.</title>
        <authorList>
            <consortium name="DOE Joint Genome Institute"/>
            <person name="Mondo S.J."/>
            <person name="Dannebaum R.O."/>
            <person name="Kuo R.C."/>
            <person name="Labutti K."/>
            <person name="Haridas S."/>
            <person name="Kuo A."/>
            <person name="Salamov A."/>
            <person name="Ahrendt S.R."/>
            <person name="Lipzen A."/>
            <person name="Sullivan W."/>
            <person name="Andreopoulos W.B."/>
            <person name="Clum A."/>
            <person name="Lindquist E."/>
            <person name="Daum C."/>
            <person name="Ramamoorthy G.K."/>
            <person name="Gryganskyi A."/>
            <person name="Culley D."/>
            <person name="Magnuson J.K."/>
            <person name="James T.Y."/>
            <person name="O'Malley M.A."/>
            <person name="Stajich J.E."/>
            <person name="Spatafora J.W."/>
            <person name="Visel A."/>
            <person name="Grigoriev I.V."/>
        </authorList>
    </citation>
    <scope>NUCLEOTIDE SEQUENCE [LARGE SCALE GENOMIC DNA]</scope>
    <source>
        <strain evidence="3 4">CBS 115471</strain>
    </source>
</reference>
<keyword evidence="3" id="KW-0418">Kinase</keyword>
<feature type="compositionally biased region" description="Low complexity" evidence="1">
    <location>
        <begin position="64"/>
        <end position="79"/>
    </location>
</feature>
<dbReference type="GO" id="GO:0005524">
    <property type="term" value="F:ATP binding"/>
    <property type="evidence" value="ECO:0007669"/>
    <property type="project" value="InterPro"/>
</dbReference>
<organism evidence="3 4">
    <name type="scientific">Clohesyomyces aquaticus</name>
    <dbReference type="NCBI Taxonomy" id="1231657"/>
    <lineage>
        <taxon>Eukaryota</taxon>
        <taxon>Fungi</taxon>
        <taxon>Dikarya</taxon>
        <taxon>Ascomycota</taxon>
        <taxon>Pezizomycotina</taxon>
        <taxon>Dothideomycetes</taxon>
        <taxon>Pleosporomycetidae</taxon>
        <taxon>Pleosporales</taxon>
        <taxon>Lindgomycetaceae</taxon>
        <taxon>Clohesyomyces</taxon>
    </lineage>
</organism>
<name>A0A1Y2A7M3_9PLEO</name>
<dbReference type="Gene3D" id="1.10.510.10">
    <property type="entry name" value="Transferase(Phosphotransferase) domain 1"/>
    <property type="match status" value="1"/>
</dbReference>
<feature type="region of interest" description="Disordered" evidence="1">
    <location>
        <begin position="31"/>
        <end position="108"/>
    </location>
</feature>
<proteinExistence type="predicted"/>
<dbReference type="SUPFAM" id="SSF56112">
    <property type="entry name" value="Protein kinase-like (PK-like)"/>
    <property type="match status" value="1"/>
</dbReference>
<feature type="domain" description="Protein kinase" evidence="2">
    <location>
        <begin position="271"/>
        <end position="565"/>
    </location>
</feature>
<evidence type="ECO:0000313" key="4">
    <source>
        <dbReference type="Proteomes" id="UP000193144"/>
    </source>
</evidence>
<dbReference type="EMBL" id="MCFA01000006">
    <property type="protein sequence ID" value="ORY18508.1"/>
    <property type="molecule type" value="Genomic_DNA"/>
</dbReference>
<dbReference type="PANTHER" id="PTHR24361">
    <property type="entry name" value="MITOGEN-ACTIVATED KINASE KINASE KINASE"/>
    <property type="match status" value="1"/>
</dbReference>
<sequence length="657" mass="73214">MAPAPEHPKHPYNHLQHTVSMANLHEMPVFFDRRSPSPTASSVSSATSRSTTPVPNNNPWFMASPSFNSNNSTNTSPRDSPNRTPQYNSRSTTPVAPQPMRPIPQSTGFVPMSPAMSSGEAFRGSEYPGSPVSNYPGSPNPYRQNQSQFTLPPLTNGFVTPVLLSQCQSGFFYELTRRQGWEPMSARRAFLWSLSNPRTSFLLYLCDDVASWRSAMFWDLKDENLPFSEPDLQRVVADPRKVVDMQWRVTAKELPLNGSHVEFTARETVPLQQLNLIRTSSPDKSTDRVRLLGDGDERILIRKRFVLTRPTQKTTLLEQINGFKRLDHRNIGKILCSYSQLSHIGIVTAPAQYTLDDYLCLPGEPNRSRILLDWMTDLAQALDYLHSQQISHRSIRPRKILIERSRIFLAPFGIGQNSDSFSPTLMNTQRPDQLNAYFQDQSYIFAAPEAIVPRGKKPGRPADVYALGCVFLCMMTVVQNISLSTFTQYRAGSSHDASFHANPERVGSWRARLSAASNSVRNGIINGGRRERQLKSEAFLLSVIEKMIAPDTNERFKMKKLTAYLTKWGDGKAIGIRRRSLDGGGYSGQIAAGLGVTNVNGNGTHVQSGINGGGGNGVSNSVGINGGQQKPELSVFGEYFQQQSRRYEQPNSVWGAH</sequence>
<evidence type="ECO:0000259" key="2">
    <source>
        <dbReference type="PROSITE" id="PS50011"/>
    </source>
</evidence>
<dbReference type="PROSITE" id="PS50011">
    <property type="entry name" value="PROTEIN_KINASE_DOM"/>
    <property type="match status" value="1"/>
</dbReference>